<keyword evidence="7" id="KW-1185">Reference proteome</keyword>
<reference evidence="6 7" key="1">
    <citation type="journal article" date="2019" name="Int. J. Syst. Evol. Microbiol.">
        <title>The Global Catalogue of Microorganisms (GCM) 10K type strain sequencing project: providing services to taxonomists for standard genome sequencing and annotation.</title>
        <authorList>
            <consortium name="The Broad Institute Genomics Platform"/>
            <consortium name="The Broad Institute Genome Sequencing Center for Infectious Disease"/>
            <person name="Wu L."/>
            <person name="Ma J."/>
        </authorList>
    </citation>
    <scope>NUCLEOTIDE SEQUENCE [LARGE SCALE GENOMIC DNA]</scope>
    <source>
        <strain evidence="6 7">JCM 13022</strain>
    </source>
</reference>
<dbReference type="NCBIfam" id="TIGR01733">
    <property type="entry name" value="AA-adenyl-dom"/>
    <property type="match status" value="2"/>
</dbReference>
<comment type="cofactor">
    <cofactor evidence="1">
        <name>pantetheine 4'-phosphate</name>
        <dbReference type="ChEBI" id="CHEBI:47942"/>
    </cofactor>
</comment>
<dbReference type="Gene3D" id="1.10.1200.10">
    <property type="entry name" value="ACP-like"/>
    <property type="match status" value="2"/>
</dbReference>
<feature type="region of interest" description="Disordered" evidence="4">
    <location>
        <begin position="2074"/>
        <end position="2094"/>
    </location>
</feature>
<dbReference type="Gene3D" id="3.30.559.30">
    <property type="entry name" value="Nonribosomal peptide synthetase, condensation domain"/>
    <property type="match status" value="2"/>
</dbReference>
<dbReference type="RefSeq" id="WP_253855542.1">
    <property type="nucleotide sequence ID" value="NZ_BAAALM010000016.1"/>
</dbReference>
<gene>
    <name evidence="6" type="ORF">GCM10009675_44010</name>
</gene>
<proteinExistence type="predicted"/>
<evidence type="ECO:0000313" key="6">
    <source>
        <dbReference type="EMBL" id="GAA1216887.1"/>
    </source>
</evidence>
<dbReference type="Gene3D" id="3.30.559.10">
    <property type="entry name" value="Chloramphenicol acetyltransferase-like domain"/>
    <property type="match status" value="2"/>
</dbReference>
<keyword evidence="3" id="KW-0597">Phosphoprotein</keyword>
<keyword evidence="2" id="KW-0596">Phosphopantetheine</keyword>
<dbReference type="CDD" id="cd05930">
    <property type="entry name" value="A_NRPS"/>
    <property type="match status" value="2"/>
</dbReference>
<dbReference type="CDD" id="cd19531">
    <property type="entry name" value="LCL_NRPS-like"/>
    <property type="match status" value="1"/>
</dbReference>
<dbReference type="Pfam" id="PF00668">
    <property type="entry name" value="Condensation"/>
    <property type="match status" value="2"/>
</dbReference>
<feature type="domain" description="Carrier" evidence="5">
    <location>
        <begin position="2094"/>
        <end position="2167"/>
    </location>
</feature>
<dbReference type="InterPro" id="IPR006162">
    <property type="entry name" value="Ppantetheine_attach_site"/>
</dbReference>
<dbReference type="InterPro" id="IPR036736">
    <property type="entry name" value="ACP-like_sf"/>
</dbReference>
<dbReference type="InterPro" id="IPR042099">
    <property type="entry name" value="ANL_N_sf"/>
</dbReference>
<evidence type="ECO:0000256" key="3">
    <source>
        <dbReference type="ARBA" id="ARBA00022553"/>
    </source>
</evidence>
<dbReference type="InterPro" id="IPR001242">
    <property type="entry name" value="Condensation_dom"/>
</dbReference>
<dbReference type="Gene3D" id="3.40.50.12780">
    <property type="entry name" value="N-terminal domain of ligase-like"/>
    <property type="match status" value="1"/>
</dbReference>
<evidence type="ECO:0000256" key="1">
    <source>
        <dbReference type="ARBA" id="ARBA00001957"/>
    </source>
</evidence>
<accession>A0ABN1VMM4</accession>
<evidence type="ECO:0000313" key="7">
    <source>
        <dbReference type="Proteomes" id="UP001500467"/>
    </source>
</evidence>
<feature type="region of interest" description="Disordered" evidence="4">
    <location>
        <begin position="2168"/>
        <end position="2187"/>
    </location>
</feature>
<dbReference type="Pfam" id="PF00501">
    <property type="entry name" value="AMP-binding"/>
    <property type="match status" value="2"/>
</dbReference>
<evidence type="ECO:0000256" key="4">
    <source>
        <dbReference type="SAM" id="MobiDB-lite"/>
    </source>
</evidence>
<dbReference type="SMART" id="SM00823">
    <property type="entry name" value="PKS_PP"/>
    <property type="match status" value="2"/>
</dbReference>
<dbReference type="InterPro" id="IPR000873">
    <property type="entry name" value="AMP-dep_synth/lig_dom"/>
</dbReference>
<dbReference type="InterPro" id="IPR045851">
    <property type="entry name" value="AMP-bd_C_sf"/>
</dbReference>
<sequence>MARTANVESRLHRRRGRRAATAGIDRVERDGPLPMSFGQEQMWFLDQLVDDSVEYLVPFALRIRGELDARALAQAWDALVARHEILRTRHVLDDGLPRQVIDEPVSGGLSMVSVADSPESGRGTRVNDLVAAQTATPFDLDRQWPARATLVEVTDSEHVLVVVFHHIACDAWSSRLALSDLWALYTAAKDGTEAALPELAVQYADFASWQRQQLTGGEEERQLAYWQEVLSGTPQLDLPTDFPRPPVRGYAGGEVEFTLPADVGAAVAGLARDAGTTPFAVLLTAFQAMLARYTGTADVPVGTIVSGRTRPELQHLVGNGINTVVIRTHWDTSVTFRELLRKVRGSVLDAFDHSAVPFASVVDKVQPQRDASRTPLYQTVFTWHEAKASPAEPAEGLVVEPIEAGGGVARCDVELQVGQAEGGGLDARLIYATDLFERDTVERMAAHLTRLLSGAVSEPDTPLHAVAMLGETELASLTVPAEPMPDGALADHALGRFDRQVTRTPDAAAVVTDEGTVTFAELGTRVNGIAHRLREAGAGEGDVVGILHERGVGLLASMLASWRVGAAYLALDPELPQQRWGWLLTDSAARVVVTDGESDRNAALGEVFDGTILSACEVTDGAGPEFPPPRTCDPEALAYVVYTSGSTGRPKGVGTTHRGLLTHLNWVIDNYIGDHEGGAPLFSTVAGDVVVPTLFAPLLAGRPVHMLPQDIDLSELGPRLAVAKPFAFIKLTPGHLEMLSHQLDPADIDGLAGTVVTGGDVLLDSVARQWDDWLGDGRLVNEYGPTEITVGNSTYLPGSGSRREVVPIGKPIPHTSMYVLDETLRPAAPGVIGEICVGGDGLARGYLNRPSQTADTFVPDPYGPPGARLYRTGDLGRVVRGGDVEFAGRVDDQVKIRGHRVELGEVEGLLSGRSEVAECRVVLRGERDQPTLVAYAVGADADERELSAWLTERLPEYMVPQVVLLDRIPLTANGKLDVDSLPERTGPVVDFVAPRNAIEQRIADVWSEALQLERVGVHDGFFDVGGDSIRAVAVVGALRHAGHDLTVADVFANGTVARLAELLDGRGGLVEDRGVAPFALIGEADRAAVPGGVEDAYPLSRNQVGMIFEMLADEQNPYHCTTTFWIRDGAPFSLDAMTESARLLSRRHEVLRTSLHLSGFSVPMQLVHTDARMAVSMRDMRGMSSDEIDLAVKEHVAHERANLFDMTVPGLMRFVAFPTDHDGYWLSITECHPVQEGWGYHSMVMELLNCYGALRRGEEPPPYEKPEVRFADFVAGELASIESEEDAGYWRDIVTEYVPFALPEEWHDRTALLSKHQAMADWRDLKPRLREAAANAGVSMKCVMVSAFTKVLSQLTDEDAFHFGLITDARPERLGADTVYGMYLNTLPFAVRRPSGTWRDLLRATFDREVELWPHRRYPYPEIVRTADHRRRLVEVMFNYHDFNQVDKELVAERVGLDDSPTDFGLTVSTRVDLVMVTADYRYLGPEQAELIARAFRRVLEAIAEDIDTDATISVLPEPHRRWLLDQAQEPADPAGRAEPVRHALEAFDRQVERTPQATAVRCGDEELTFAELDRWACRIAERLRRHGFTPGSVAGVLVGRDLNLLPSLLATWKAGGAYVPLDAALPADRLSYALADSGACCVLAAPALAAAVPATFDGSTVLVAADSREADAETADAGAADAGAADAGAADAGAADAGAFDAGASESRAFDAGAAGGEARVPEQAASPEGGDGAAYVIYTSGSTGRPKGVRVSHRSLANYLSWAVADYVAAGDGGAPLLSTVASDLPVTTLFAPLLAGQPVHVLSDDLDLSELGAALRAGGPYSFIKLTPGHLEVLGQQLDTPVAETIVVGGEALHRPVVRRWAERLCEGRVINEYGLTETTVGNSVAVVGDGERPVVPIGKPIPNTSIHVLDARLELLPRGAVGEVCVAGEGLATGYENRPAMTAERFVPNPYGPPGSRLYRTGDLGRVLADGSVDLLGRRDGQVKIRGYRVELGEIESVLGEHPLIAEARVLLRTGSGDDRRLVAYVVPESGDEAVAAEPVRAWLADRLPEYMVPAVVVQLDRLPLTANGKLDTDALPETGEEEPGDSYIPPEGPLEQRIAEIWGEVLGKRVGAADEFGALGGDSIRAVALTGALTNAGYSVSVRELFTHPTVSRLARLLADRHGHTPAPKLDEGAPAAAELDH</sequence>
<dbReference type="Pfam" id="PF00550">
    <property type="entry name" value="PP-binding"/>
    <property type="match status" value="2"/>
</dbReference>
<dbReference type="SUPFAM" id="SSF52777">
    <property type="entry name" value="CoA-dependent acyltransferases"/>
    <property type="match status" value="4"/>
</dbReference>
<dbReference type="Proteomes" id="UP001500467">
    <property type="component" value="Unassembled WGS sequence"/>
</dbReference>
<comment type="caution">
    <text evidence="6">The sequence shown here is derived from an EMBL/GenBank/DDBJ whole genome shotgun (WGS) entry which is preliminary data.</text>
</comment>
<dbReference type="Pfam" id="PF13193">
    <property type="entry name" value="AMP-binding_C"/>
    <property type="match status" value="2"/>
</dbReference>
<dbReference type="InterPro" id="IPR009081">
    <property type="entry name" value="PP-bd_ACP"/>
</dbReference>
<dbReference type="PROSITE" id="PS00455">
    <property type="entry name" value="AMP_BINDING"/>
    <property type="match status" value="2"/>
</dbReference>
<dbReference type="Gene3D" id="2.30.38.10">
    <property type="entry name" value="Luciferase, Domain 3"/>
    <property type="match status" value="1"/>
</dbReference>
<feature type="domain" description="Carrier" evidence="5">
    <location>
        <begin position="993"/>
        <end position="1067"/>
    </location>
</feature>
<dbReference type="PROSITE" id="PS50075">
    <property type="entry name" value="CARRIER"/>
    <property type="match status" value="2"/>
</dbReference>
<dbReference type="Gene3D" id="3.30.300.30">
    <property type="match status" value="2"/>
</dbReference>
<dbReference type="InterPro" id="IPR025110">
    <property type="entry name" value="AMP-bd_C"/>
</dbReference>
<dbReference type="InterPro" id="IPR023213">
    <property type="entry name" value="CAT-like_dom_sf"/>
</dbReference>
<dbReference type="SUPFAM" id="SSF56801">
    <property type="entry name" value="Acetyl-CoA synthetase-like"/>
    <property type="match status" value="2"/>
</dbReference>
<dbReference type="PROSITE" id="PS00012">
    <property type="entry name" value="PHOSPHOPANTETHEINE"/>
    <property type="match status" value="2"/>
</dbReference>
<dbReference type="PANTHER" id="PTHR45527:SF1">
    <property type="entry name" value="FATTY ACID SYNTHASE"/>
    <property type="match status" value="1"/>
</dbReference>
<protein>
    <recommendedName>
        <fullName evidence="5">Carrier domain-containing protein</fullName>
    </recommendedName>
</protein>
<feature type="region of interest" description="Disordered" evidence="4">
    <location>
        <begin position="1"/>
        <end position="32"/>
    </location>
</feature>
<dbReference type="InterPro" id="IPR010071">
    <property type="entry name" value="AA_adenyl_dom"/>
</dbReference>
<evidence type="ECO:0000259" key="5">
    <source>
        <dbReference type="PROSITE" id="PS50075"/>
    </source>
</evidence>
<dbReference type="EMBL" id="BAAALM010000016">
    <property type="protein sequence ID" value="GAA1216887.1"/>
    <property type="molecule type" value="Genomic_DNA"/>
</dbReference>
<dbReference type="PANTHER" id="PTHR45527">
    <property type="entry name" value="NONRIBOSOMAL PEPTIDE SYNTHETASE"/>
    <property type="match status" value="1"/>
</dbReference>
<organism evidence="6 7">
    <name type="scientific">Prauserella alba</name>
    <dbReference type="NCBI Taxonomy" id="176898"/>
    <lineage>
        <taxon>Bacteria</taxon>
        <taxon>Bacillati</taxon>
        <taxon>Actinomycetota</taxon>
        <taxon>Actinomycetes</taxon>
        <taxon>Pseudonocardiales</taxon>
        <taxon>Pseudonocardiaceae</taxon>
        <taxon>Prauserella</taxon>
    </lineage>
</organism>
<evidence type="ECO:0000256" key="2">
    <source>
        <dbReference type="ARBA" id="ARBA00022450"/>
    </source>
</evidence>
<dbReference type="InterPro" id="IPR020806">
    <property type="entry name" value="PKS_PP-bd"/>
</dbReference>
<dbReference type="SUPFAM" id="SSF47336">
    <property type="entry name" value="ACP-like"/>
    <property type="match status" value="2"/>
</dbReference>
<name>A0ABN1VMM4_9PSEU</name>
<dbReference type="Gene3D" id="3.40.50.980">
    <property type="match status" value="2"/>
</dbReference>
<dbReference type="InterPro" id="IPR020845">
    <property type="entry name" value="AMP-binding_CS"/>
</dbReference>